<dbReference type="AlphaFoldDB" id="F2UGV6"/>
<dbReference type="GeneID" id="16072336"/>
<dbReference type="Proteomes" id="UP000007799">
    <property type="component" value="Unassembled WGS sequence"/>
</dbReference>
<name>F2UGV6_SALR5</name>
<evidence type="ECO:0000259" key="3">
    <source>
        <dbReference type="Pfam" id="PF13359"/>
    </source>
</evidence>
<evidence type="ECO:0000313" key="5">
    <source>
        <dbReference type="Proteomes" id="UP000007799"/>
    </source>
</evidence>
<evidence type="ECO:0000313" key="4">
    <source>
        <dbReference type="EMBL" id="EGD75856.1"/>
    </source>
</evidence>
<comment type="cofactor">
    <cofactor evidence="1">
        <name>a divalent metal cation</name>
        <dbReference type="ChEBI" id="CHEBI:60240"/>
    </cofactor>
</comment>
<proteinExistence type="predicted"/>
<protein>
    <recommendedName>
        <fullName evidence="3">DDE Tnp4 domain-containing protein</fullName>
    </recommendedName>
</protein>
<dbReference type="OrthoDB" id="5945905at2759"/>
<dbReference type="Pfam" id="PF13359">
    <property type="entry name" value="DDE_Tnp_4"/>
    <property type="match status" value="1"/>
</dbReference>
<dbReference type="InParanoid" id="F2UGV6"/>
<dbReference type="RefSeq" id="XP_004991777.1">
    <property type="nucleotide sequence ID" value="XM_004991720.1"/>
</dbReference>
<reference evidence="4" key="1">
    <citation type="submission" date="2009-08" db="EMBL/GenBank/DDBJ databases">
        <title>Annotation of Salpingoeca rosetta.</title>
        <authorList>
            <consortium name="The Broad Institute Genome Sequencing Platform"/>
            <person name="Russ C."/>
            <person name="Cuomo C."/>
            <person name="Burger G."/>
            <person name="Gray M.W."/>
            <person name="Holland P.W.H."/>
            <person name="King N."/>
            <person name="Lang F.B.F."/>
            <person name="Roger A.J."/>
            <person name="Ruiz-Trillo I."/>
            <person name="Young S.K."/>
            <person name="Zeng Q."/>
            <person name="Gargeya S."/>
            <person name="Alvarado L."/>
            <person name="Berlin A."/>
            <person name="Chapman S.B."/>
            <person name="Chen Z."/>
            <person name="Freedman E."/>
            <person name="Gellesch M."/>
            <person name="Goldberg J."/>
            <person name="Griggs A."/>
            <person name="Gujja S."/>
            <person name="Heilman E."/>
            <person name="Heiman D."/>
            <person name="Howarth C."/>
            <person name="Mehta T."/>
            <person name="Neiman D."/>
            <person name="Pearson M."/>
            <person name="Roberts A."/>
            <person name="Saif S."/>
            <person name="Shea T."/>
            <person name="Shenoy N."/>
            <person name="Sisk P."/>
            <person name="Stolte C."/>
            <person name="Sykes S."/>
            <person name="White J."/>
            <person name="Yandava C."/>
            <person name="Haas B."/>
            <person name="Nusbaum C."/>
            <person name="Birren B."/>
        </authorList>
    </citation>
    <scope>NUCLEOTIDE SEQUENCE [LARGE SCALE GENOMIC DNA]</scope>
    <source>
        <strain evidence="4">ATCC 50818</strain>
    </source>
</reference>
<keyword evidence="5" id="KW-1185">Reference proteome</keyword>
<accession>F2UGV6</accession>
<evidence type="ECO:0000256" key="1">
    <source>
        <dbReference type="ARBA" id="ARBA00001968"/>
    </source>
</evidence>
<sequence length="160" mass="18494">MAAVTWRGVDEQMMIIAASPHKTFQQRQALLLYFMYRRLASVPRAWVDMSNTLDLTIFTNKEFKYFFRVHSLSHFRRLAINLNVRPWYGREHRTKHKRHNGLKLQAISLPNGMIGALFGPAPGRWHDARIYSASHVTDKLEHLSSSLKVLGDAAYARNTS</sequence>
<dbReference type="InterPro" id="IPR027806">
    <property type="entry name" value="HARBI1_dom"/>
</dbReference>
<gene>
    <name evidence="4" type="ORF">PTSG_07972</name>
</gene>
<evidence type="ECO:0000256" key="2">
    <source>
        <dbReference type="ARBA" id="ARBA00022723"/>
    </source>
</evidence>
<dbReference type="EMBL" id="GL832973">
    <property type="protein sequence ID" value="EGD75856.1"/>
    <property type="molecule type" value="Genomic_DNA"/>
</dbReference>
<keyword evidence="2" id="KW-0479">Metal-binding</keyword>
<organism evidence="5">
    <name type="scientific">Salpingoeca rosetta (strain ATCC 50818 / BSB-021)</name>
    <dbReference type="NCBI Taxonomy" id="946362"/>
    <lineage>
        <taxon>Eukaryota</taxon>
        <taxon>Choanoflagellata</taxon>
        <taxon>Craspedida</taxon>
        <taxon>Salpingoecidae</taxon>
        <taxon>Salpingoeca</taxon>
    </lineage>
</organism>
<feature type="domain" description="DDE Tnp4" evidence="3">
    <location>
        <begin position="95"/>
        <end position="157"/>
    </location>
</feature>
<dbReference type="GO" id="GO:0046872">
    <property type="term" value="F:metal ion binding"/>
    <property type="evidence" value="ECO:0007669"/>
    <property type="project" value="UniProtKB-KW"/>
</dbReference>
<dbReference type="KEGG" id="sre:PTSG_07972"/>